<keyword evidence="2" id="KW-0175">Coiled coil</keyword>
<dbReference type="Proteomes" id="UP000831859">
    <property type="component" value="Chromosome"/>
</dbReference>
<dbReference type="GO" id="GO:0004519">
    <property type="term" value="F:endonuclease activity"/>
    <property type="evidence" value="ECO:0007669"/>
    <property type="project" value="UniProtKB-KW"/>
</dbReference>
<evidence type="ECO:0000259" key="4">
    <source>
        <dbReference type="Pfam" id="PF04471"/>
    </source>
</evidence>
<dbReference type="GO" id="GO:0016787">
    <property type="term" value="F:hydrolase activity"/>
    <property type="evidence" value="ECO:0007669"/>
    <property type="project" value="UniProtKB-KW"/>
</dbReference>
<keyword evidence="5" id="KW-0255">Endonuclease</keyword>
<accession>A0ABY4PG13</accession>
<protein>
    <submittedName>
        <fullName evidence="5">Restriction endonuclease</fullName>
        <ecNumber evidence="5">3.1.21.-</ecNumber>
    </submittedName>
</protein>
<reference evidence="5 6" key="1">
    <citation type="journal article" date="2022" name="Int. J. Syst. Evol. Microbiol.">
        <title>Apilactobacillus apisilvae sp. nov., Nicolia spurrieriana gen. nov. sp. nov., Bombilactobacillus folatiphilus sp. nov. and Bombilactobacillus thymidiniphilus sp. nov., four new lactic acid bacterial isolates from stingless bees Tetragonula carbonaria and Austroplebeia australis.</title>
        <authorList>
            <person name="Oliphant S.A."/>
            <person name="Watson-Haigh N.S."/>
            <person name="Sumby K.M."/>
            <person name="Gardner J."/>
            <person name="Groom S."/>
            <person name="Jiranek V."/>
        </authorList>
    </citation>
    <scope>NUCLEOTIDE SEQUENCE [LARGE SCALE GENOMIC DNA]</scope>
    <source>
        <strain evidence="5 6">SG5_A10</strain>
    </source>
</reference>
<keyword evidence="5" id="KW-0540">Nuclease</keyword>
<dbReference type="SUPFAM" id="SSF52980">
    <property type="entry name" value="Restriction endonuclease-like"/>
    <property type="match status" value="1"/>
</dbReference>
<dbReference type="InterPro" id="IPR007560">
    <property type="entry name" value="Restrct_endonuc_IV_Mrr"/>
</dbReference>
<keyword evidence="6" id="KW-1185">Reference proteome</keyword>
<dbReference type="InterPro" id="IPR011856">
    <property type="entry name" value="tRNA_endonuc-like_dom_sf"/>
</dbReference>
<dbReference type="EMBL" id="CP093362">
    <property type="protein sequence ID" value="UQS84608.1"/>
    <property type="molecule type" value="Genomic_DNA"/>
</dbReference>
<dbReference type="PANTHER" id="PTHR30015:SF6">
    <property type="entry name" value="SLL1429 PROTEIN"/>
    <property type="match status" value="1"/>
</dbReference>
<name>A0ABY4PG13_9LACO</name>
<keyword evidence="3" id="KW-0812">Transmembrane</keyword>
<evidence type="ECO:0000256" key="1">
    <source>
        <dbReference type="ARBA" id="ARBA00022801"/>
    </source>
</evidence>
<proteinExistence type="predicted"/>
<keyword evidence="1 5" id="KW-0378">Hydrolase</keyword>
<evidence type="ECO:0000313" key="6">
    <source>
        <dbReference type="Proteomes" id="UP000831859"/>
    </source>
</evidence>
<sequence>MKILNIIRRCLCILIFISMLTGIIEFKVSPFNLWITQLLSIFTSVCLIYVILPSNERKFLKTIIFNITGRKNFTFKVKYNQSTNLKYDDNNTSRLKRNVFFEKSNQYNQKISELINTKQKLEENIESMNAYKNKLNQEVTKINSVYQELHILQEQKKQNIDEISKLKEQKINIQKSTEYHEFIEYKAKNELKNIDELDGYQFEKYTYNLLNKLGFQQIKITKGSNDYGIDILAKNGETSYGFQCKLYSSPIGIKAIQEVSAGIEYYKCKKAVVITNSYFTPNAITAGKALEVDLWNRDKLLELLKEINE</sequence>
<evidence type="ECO:0000256" key="2">
    <source>
        <dbReference type="SAM" id="Coils"/>
    </source>
</evidence>
<dbReference type="PANTHER" id="PTHR30015">
    <property type="entry name" value="MRR RESTRICTION SYSTEM PROTEIN"/>
    <property type="match status" value="1"/>
</dbReference>
<dbReference type="RefSeq" id="WP_249510593.1">
    <property type="nucleotide sequence ID" value="NZ_CP093362.1"/>
</dbReference>
<feature type="domain" description="Restriction endonuclease type IV Mrr" evidence="4">
    <location>
        <begin position="194"/>
        <end position="304"/>
    </location>
</feature>
<dbReference type="Gene3D" id="3.40.1350.10">
    <property type="match status" value="1"/>
</dbReference>
<dbReference type="EC" id="3.1.21.-" evidence="5"/>
<feature type="transmembrane region" description="Helical" evidence="3">
    <location>
        <begin position="7"/>
        <end position="28"/>
    </location>
</feature>
<keyword evidence="3" id="KW-0472">Membrane</keyword>
<evidence type="ECO:0000256" key="3">
    <source>
        <dbReference type="SAM" id="Phobius"/>
    </source>
</evidence>
<feature type="transmembrane region" description="Helical" evidence="3">
    <location>
        <begin position="34"/>
        <end position="52"/>
    </location>
</feature>
<dbReference type="InterPro" id="IPR011335">
    <property type="entry name" value="Restrct_endonuc-II-like"/>
</dbReference>
<dbReference type="InterPro" id="IPR052906">
    <property type="entry name" value="Type_IV_Methyl-Rstrct_Enzyme"/>
</dbReference>
<gene>
    <name evidence="5" type="ORF">MOO46_04975</name>
</gene>
<feature type="coiled-coil region" evidence="2">
    <location>
        <begin position="104"/>
        <end position="169"/>
    </location>
</feature>
<organism evidence="5 6">
    <name type="scientific">Apilactobacillus apisilvae</name>
    <dbReference type="NCBI Taxonomy" id="2923364"/>
    <lineage>
        <taxon>Bacteria</taxon>
        <taxon>Bacillati</taxon>
        <taxon>Bacillota</taxon>
        <taxon>Bacilli</taxon>
        <taxon>Lactobacillales</taxon>
        <taxon>Lactobacillaceae</taxon>
        <taxon>Apilactobacillus</taxon>
    </lineage>
</organism>
<keyword evidence="3" id="KW-1133">Transmembrane helix</keyword>
<dbReference type="Pfam" id="PF04471">
    <property type="entry name" value="Mrr_cat"/>
    <property type="match status" value="1"/>
</dbReference>
<evidence type="ECO:0000313" key="5">
    <source>
        <dbReference type="EMBL" id="UQS84608.1"/>
    </source>
</evidence>